<dbReference type="Pfam" id="PF00881">
    <property type="entry name" value="Nitroreductase"/>
    <property type="match status" value="1"/>
</dbReference>
<organism evidence="8 9">
    <name type="scientific">Desulfotignum phosphitoxidans DSM 13687</name>
    <dbReference type="NCBI Taxonomy" id="1286635"/>
    <lineage>
        <taxon>Bacteria</taxon>
        <taxon>Pseudomonadati</taxon>
        <taxon>Thermodesulfobacteriota</taxon>
        <taxon>Desulfobacteria</taxon>
        <taxon>Desulfobacterales</taxon>
        <taxon>Desulfobacteraceae</taxon>
        <taxon>Desulfotignum</taxon>
    </lineage>
</organism>
<evidence type="ECO:0000256" key="5">
    <source>
        <dbReference type="ARBA" id="ARBA00023002"/>
    </source>
</evidence>
<keyword evidence="9" id="KW-1185">Reference proteome</keyword>
<keyword evidence="5" id="KW-0560">Oxidoreductase</keyword>
<evidence type="ECO:0000256" key="2">
    <source>
        <dbReference type="ARBA" id="ARBA00007118"/>
    </source>
</evidence>
<dbReference type="InterPro" id="IPR029479">
    <property type="entry name" value="Nitroreductase"/>
</dbReference>
<accession>S0G7N7</accession>
<evidence type="ECO:0000313" key="9">
    <source>
        <dbReference type="Proteomes" id="UP000014216"/>
    </source>
</evidence>
<dbReference type="SUPFAM" id="SSF55469">
    <property type="entry name" value="FMN-dependent nitroreductase-like"/>
    <property type="match status" value="1"/>
</dbReference>
<evidence type="ECO:0000256" key="1">
    <source>
        <dbReference type="ARBA" id="ARBA00001917"/>
    </source>
</evidence>
<reference evidence="8 9" key="1">
    <citation type="journal article" date="2013" name="Genome Announc.">
        <title>Draft Genome Sequence of Desulfotignum phosphitoxidans DSM 13687 Strain FiPS-3.</title>
        <authorList>
            <person name="Poehlein A."/>
            <person name="Daniel R."/>
            <person name="Simeonova D.D."/>
        </authorList>
    </citation>
    <scope>NUCLEOTIDE SEQUENCE [LARGE SCALE GENOMIC DNA]</scope>
    <source>
        <strain evidence="8 9">DSM 13687</strain>
    </source>
</reference>
<evidence type="ECO:0000256" key="4">
    <source>
        <dbReference type="ARBA" id="ARBA00022643"/>
    </source>
</evidence>
<comment type="caution">
    <text evidence="8">The sequence shown here is derived from an EMBL/GenBank/DDBJ whole genome shotgun (WGS) entry which is preliminary data.</text>
</comment>
<evidence type="ECO:0000313" key="8">
    <source>
        <dbReference type="EMBL" id="EMS81056.1"/>
    </source>
</evidence>
<keyword evidence="4" id="KW-0288">FMN</keyword>
<dbReference type="GO" id="GO:0016491">
    <property type="term" value="F:oxidoreductase activity"/>
    <property type="evidence" value="ECO:0007669"/>
    <property type="project" value="UniProtKB-KW"/>
</dbReference>
<evidence type="ECO:0000256" key="3">
    <source>
        <dbReference type="ARBA" id="ARBA00022630"/>
    </source>
</evidence>
<comment type="cofactor">
    <cofactor evidence="1">
        <name>FMN</name>
        <dbReference type="ChEBI" id="CHEBI:58210"/>
    </cofactor>
</comment>
<evidence type="ECO:0000256" key="6">
    <source>
        <dbReference type="SAM" id="MobiDB-lite"/>
    </source>
</evidence>
<protein>
    <submittedName>
        <fullName evidence="8">Nitroreductase family protein</fullName>
    </submittedName>
</protein>
<dbReference type="AlphaFoldDB" id="S0G7N7"/>
<dbReference type="OrthoDB" id="9798230at2"/>
<dbReference type="EMBL" id="APJX01000001">
    <property type="protein sequence ID" value="EMS81056.1"/>
    <property type="molecule type" value="Genomic_DNA"/>
</dbReference>
<gene>
    <name evidence="8" type="ORF">Dpo_1c01870</name>
</gene>
<feature type="region of interest" description="Disordered" evidence="6">
    <location>
        <begin position="170"/>
        <end position="190"/>
    </location>
</feature>
<keyword evidence="3" id="KW-0285">Flavoprotein</keyword>
<name>S0G7N7_9BACT</name>
<sequence length="190" mass="20405">MAFKELVKNRRSCRVFMDTPVTGEQIEAIVTAGQWAPSPLNQQPFQFIAVTDPKLRAGIQKAGMAAKQAVADQGGPGWAQKYPMEFVGTCPLILVVVSDPSLGGLGSYFNQPHGALQSASACIQNMMLMAAELGLGSLWFTFFDPDDVKPVLSIPKELEIAGAVLVGTPAAETKGPSRKPPQVHENLFHQ</sequence>
<proteinExistence type="inferred from homology"/>
<dbReference type="InterPro" id="IPR000415">
    <property type="entry name" value="Nitroreductase-like"/>
</dbReference>
<dbReference type="PANTHER" id="PTHR43673:SF2">
    <property type="entry name" value="NITROREDUCTASE"/>
    <property type="match status" value="1"/>
</dbReference>
<feature type="domain" description="Nitroreductase" evidence="7">
    <location>
        <begin position="7"/>
        <end position="167"/>
    </location>
</feature>
<dbReference type="Gene3D" id="3.40.109.10">
    <property type="entry name" value="NADH Oxidase"/>
    <property type="match status" value="1"/>
</dbReference>
<dbReference type="PANTHER" id="PTHR43673">
    <property type="entry name" value="NAD(P)H NITROREDUCTASE YDGI-RELATED"/>
    <property type="match status" value="1"/>
</dbReference>
<comment type="similarity">
    <text evidence="2">Belongs to the nitroreductase family.</text>
</comment>
<evidence type="ECO:0000259" key="7">
    <source>
        <dbReference type="Pfam" id="PF00881"/>
    </source>
</evidence>
<dbReference type="Proteomes" id="UP000014216">
    <property type="component" value="Unassembled WGS sequence"/>
</dbReference>